<dbReference type="EMBL" id="MU277224">
    <property type="protein sequence ID" value="KAI0059755.1"/>
    <property type="molecule type" value="Genomic_DNA"/>
</dbReference>
<comment type="caution">
    <text evidence="1">The sequence shown here is derived from an EMBL/GenBank/DDBJ whole genome shotgun (WGS) entry which is preliminary data.</text>
</comment>
<keyword evidence="2" id="KW-1185">Reference proteome</keyword>
<accession>A0ACB8SUG3</accession>
<reference evidence="1" key="1">
    <citation type="submission" date="2021-03" db="EMBL/GenBank/DDBJ databases">
        <authorList>
            <consortium name="DOE Joint Genome Institute"/>
            <person name="Ahrendt S."/>
            <person name="Looney B.P."/>
            <person name="Miyauchi S."/>
            <person name="Morin E."/>
            <person name="Drula E."/>
            <person name="Courty P.E."/>
            <person name="Chicoki N."/>
            <person name="Fauchery L."/>
            <person name="Kohler A."/>
            <person name="Kuo A."/>
            <person name="Labutti K."/>
            <person name="Pangilinan J."/>
            <person name="Lipzen A."/>
            <person name="Riley R."/>
            <person name="Andreopoulos W."/>
            <person name="He G."/>
            <person name="Johnson J."/>
            <person name="Barry K.W."/>
            <person name="Grigoriev I.V."/>
            <person name="Nagy L."/>
            <person name="Hibbett D."/>
            <person name="Henrissat B."/>
            <person name="Matheny P.B."/>
            <person name="Labbe J."/>
            <person name="Martin F."/>
        </authorList>
    </citation>
    <scope>NUCLEOTIDE SEQUENCE</scope>
    <source>
        <strain evidence="1">HHB10654</strain>
    </source>
</reference>
<name>A0ACB8SUG3_9AGAM</name>
<gene>
    <name evidence="1" type="ORF">BV25DRAFT_1993413</name>
</gene>
<protein>
    <submittedName>
        <fullName evidence="1">Cytochrome P450</fullName>
    </submittedName>
</protein>
<organism evidence="1 2">
    <name type="scientific">Artomyces pyxidatus</name>
    <dbReference type="NCBI Taxonomy" id="48021"/>
    <lineage>
        <taxon>Eukaryota</taxon>
        <taxon>Fungi</taxon>
        <taxon>Dikarya</taxon>
        <taxon>Basidiomycota</taxon>
        <taxon>Agaricomycotina</taxon>
        <taxon>Agaricomycetes</taxon>
        <taxon>Russulales</taxon>
        <taxon>Auriscalpiaceae</taxon>
        <taxon>Artomyces</taxon>
    </lineage>
</organism>
<evidence type="ECO:0000313" key="2">
    <source>
        <dbReference type="Proteomes" id="UP000814140"/>
    </source>
</evidence>
<reference evidence="1" key="2">
    <citation type="journal article" date="2022" name="New Phytol.">
        <title>Evolutionary transition to the ectomycorrhizal habit in the genomes of a hyperdiverse lineage of mushroom-forming fungi.</title>
        <authorList>
            <person name="Looney B."/>
            <person name="Miyauchi S."/>
            <person name="Morin E."/>
            <person name="Drula E."/>
            <person name="Courty P.E."/>
            <person name="Kohler A."/>
            <person name="Kuo A."/>
            <person name="LaButti K."/>
            <person name="Pangilinan J."/>
            <person name="Lipzen A."/>
            <person name="Riley R."/>
            <person name="Andreopoulos W."/>
            <person name="He G."/>
            <person name="Johnson J."/>
            <person name="Nolan M."/>
            <person name="Tritt A."/>
            <person name="Barry K.W."/>
            <person name="Grigoriev I.V."/>
            <person name="Nagy L.G."/>
            <person name="Hibbett D."/>
            <person name="Henrissat B."/>
            <person name="Matheny P.B."/>
            <person name="Labbe J."/>
            <person name="Martin F.M."/>
        </authorList>
    </citation>
    <scope>NUCLEOTIDE SEQUENCE</scope>
    <source>
        <strain evidence="1">HHB10654</strain>
    </source>
</reference>
<evidence type="ECO:0000313" key="1">
    <source>
        <dbReference type="EMBL" id="KAI0059755.1"/>
    </source>
</evidence>
<proteinExistence type="predicted"/>
<sequence length="517" mass="57561">MFDPITGIDFREHSWKAYGRVSRFSGPLGDQILLISDPKVLASILVKNSDIFEEHDWFIELFRHAVGPGLFSSLGAIHRRQRKALNPIFSIPHMRSVVPIFHKITDELLDALQAQVTDGPQEIEMMDWFGRAALEMISQSGLGHTFESFKPNADRNDFKDALKEFMPAAARLYIVLLIFPLVSKWPSKLLRLGAAFIPLPDVAYIVKLTDAMHVSVKDLFQTKQALLEEGEIQLANQIGGGKDIISMLMKSNINAADEFRMQDEEVMAQMLTLMGAGTETTSNALARIVQLLSEHDDVQENLRQELNGASPSSGGELGYDELMELPYLDAICRETMRVYVRVPSSPPRTPKSMAMWLIFLIDTLPQHSPLESRTDSIISLSRPIRGDPTSDASLFVPRNTSVVVDILGVNCDPDIWGADARAWKPERWLAPLPDSVAKARIPGIYSDMLTFSGGSRSCIGFKLAEIEMKVVVSRLVKSFRLLPPRTEVVWRLGHVSTPSIKGSNGITPTMPIVLESI</sequence>
<dbReference type="Proteomes" id="UP000814140">
    <property type="component" value="Unassembled WGS sequence"/>
</dbReference>